<keyword evidence="3" id="KW-1185">Reference proteome</keyword>
<dbReference type="RefSeq" id="WP_087144984.1">
    <property type="nucleotide sequence ID" value="NZ_FUKI01000159.1"/>
</dbReference>
<evidence type="ECO:0000313" key="3">
    <source>
        <dbReference type="Proteomes" id="UP000195667"/>
    </source>
</evidence>
<reference evidence="3" key="1">
    <citation type="submission" date="2017-02" db="EMBL/GenBank/DDBJ databases">
        <authorList>
            <person name="Daims H."/>
        </authorList>
    </citation>
    <scope>NUCLEOTIDE SEQUENCE [LARGE SCALE GENOMIC DNA]</scope>
</reference>
<accession>A0A1R4HI38</accession>
<proteinExistence type="predicted"/>
<evidence type="ECO:0000256" key="1">
    <source>
        <dbReference type="SAM" id="MobiDB-lite"/>
    </source>
</evidence>
<gene>
    <name evidence="2" type="ORF">CRENPOLYSF1_80039</name>
</gene>
<protein>
    <submittedName>
        <fullName evidence="2">Uncharacterized protein</fullName>
    </submittedName>
</protein>
<organism evidence="2 3">
    <name type="scientific">Crenothrix polyspora</name>
    <dbReference type="NCBI Taxonomy" id="360316"/>
    <lineage>
        <taxon>Bacteria</taxon>
        <taxon>Pseudomonadati</taxon>
        <taxon>Pseudomonadota</taxon>
        <taxon>Gammaproteobacteria</taxon>
        <taxon>Methylococcales</taxon>
        <taxon>Crenotrichaceae</taxon>
        <taxon>Crenothrix</taxon>
    </lineage>
</organism>
<dbReference type="AlphaFoldDB" id="A0A1R4HI38"/>
<dbReference type="Proteomes" id="UP000195667">
    <property type="component" value="Unassembled WGS sequence"/>
</dbReference>
<evidence type="ECO:0000313" key="2">
    <source>
        <dbReference type="EMBL" id="SJM95885.1"/>
    </source>
</evidence>
<sequence>MSTVKSKSTKAVAVAPKALATTEHPIEKEAIKKTPGKPSPAKKTKAADIQPIVEPIEHDVITAVEKRDKIKIVKRSFPFPEQDYLKVVELKKICLAEGILVKKNELIRVGLNLLLTLSLAEIKQVVDKLDKI</sequence>
<feature type="region of interest" description="Disordered" evidence="1">
    <location>
        <begin position="1"/>
        <end position="20"/>
    </location>
</feature>
<dbReference type="OrthoDB" id="9182647at2"/>
<name>A0A1R4HI38_9GAMM</name>
<dbReference type="EMBL" id="FUKI01000159">
    <property type="protein sequence ID" value="SJM95885.1"/>
    <property type="molecule type" value="Genomic_DNA"/>
</dbReference>